<sequence length="202" mass="21962">MYDHIPLVGMYIIVVLWVICFAFVFHRHITSMAGMVAAMGIGMTSGLGIGMVLGIAQGEYFLQAIIMGMLVGMIFGLLAGSPFGLAAIVDGISSGIMGGMMGAMTGAMIPPEHGLSMIKIIFVLSMGMYFIIYLLLHQEADLHKSRSEQTGWVKIMLSKPSLLFIIVCIFLIQIYHMEGTKVKHELDDAPHPSHSMVVEEGP</sequence>
<keyword evidence="1" id="KW-1133">Transmembrane helix</keyword>
<feature type="transmembrane region" description="Helical" evidence="1">
    <location>
        <begin position="6"/>
        <end position="25"/>
    </location>
</feature>
<keyword evidence="1" id="KW-0812">Transmembrane</keyword>
<protein>
    <submittedName>
        <fullName evidence="2">Uncharacterized protein</fullName>
    </submittedName>
</protein>
<dbReference type="Proteomes" id="UP000825179">
    <property type="component" value="Chromosome"/>
</dbReference>
<feature type="transmembrane region" description="Helical" evidence="1">
    <location>
        <begin position="32"/>
        <end position="54"/>
    </location>
</feature>
<feature type="transmembrane region" description="Helical" evidence="1">
    <location>
        <begin position="85"/>
        <end position="109"/>
    </location>
</feature>
<feature type="transmembrane region" description="Helical" evidence="1">
    <location>
        <begin position="60"/>
        <end position="78"/>
    </location>
</feature>
<gene>
    <name evidence="2" type="ORF">HUR95_07970</name>
</gene>
<evidence type="ECO:0000313" key="2">
    <source>
        <dbReference type="EMBL" id="QZT35142.1"/>
    </source>
</evidence>
<feature type="transmembrane region" description="Helical" evidence="1">
    <location>
        <begin position="157"/>
        <end position="176"/>
    </location>
</feature>
<accession>A0A8X8I7K2</accession>
<dbReference type="AlphaFoldDB" id="A0A8X8I7K2"/>
<keyword evidence="3" id="KW-1185">Reference proteome</keyword>
<dbReference type="KEGG" id="cthu:HUR95_07970"/>
<dbReference type="EMBL" id="CP082237">
    <property type="protein sequence ID" value="QZT35142.1"/>
    <property type="molecule type" value="Genomic_DNA"/>
</dbReference>
<name>A0A8X8I7K2_CALTT</name>
<evidence type="ECO:0000313" key="3">
    <source>
        <dbReference type="Proteomes" id="UP000825179"/>
    </source>
</evidence>
<keyword evidence="1" id="KW-0472">Membrane</keyword>
<feature type="transmembrane region" description="Helical" evidence="1">
    <location>
        <begin position="115"/>
        <end position="136"/>
    </location>
</feature>
<proteinExistence type="predicted"/>
<dbReference type="RefSeq" id="WP_222823170.1">
    <property type="nucleotide sequence ID" value="NZ_CP082237.1"/>
</dbReference>
<reference evidence="2 3" key="1">
    <citation type="journal article" date="2020" name="Extremophiles">
        <title>Genomic analysis of Caldalkalibacillus thermarum TA2.A1 reveals aerobic alkaliphilic metabolism and evolutionary hallmarks linking alkaliphilic bacteria and plant life.</title>
        <authorList>
            <person name="de Jong S.I."/>
            <person name="van den Broek M.A."/>
            <person name="Merkel A.Y."/>
            <person name="de la Torre Cortes P."/>
            <person name="Kalamorz F."/>
            <person name="Cook G.M."/>
            <person name="van Loosdrecht M.C.M."/>
            <person name="McMillan D.G.G."/>
        </authorList>
    </citation>
    <scope>NUCLEOTIDE SEQUENCE [LARGE SCALE GENOMIC DNA]</scope>
    <source>
        <strain evidence="2 3">TA2.A1</strain>
    </source>
</reference>
<evidence type="ECO:0000256" key="1">
    <source>
        <dbReference type="SAM" id="Phobius"/>
    </source>
</evidence>
<organism evidence="2 3">
    <name type="scientific">Caldalkalibacillus thermarum (strain TA2.A1)</name>
    <dbReference type="NCBI Taxonomy" id="986075"/>
    <lineage>
        <taxon>Bacteria</taxon>
        <taxon>Bacillati</taxon>
        <taxon>Bacillota</taxon>
        <taxon>Bacilli</taxon>
        <taxon>Bacillales</taxon>
        <taxon>Bacillaceae</taxon>
        <taxon>Caldalkalibacillus</taxon>
    </lineage>
</organism>